<dbReference type="OrthoDB" id="291007at2759"/>
<proteinExistence type="predicted"/>
<gene>
    <name evidence="1" type="primary">Acey_s0010.g880</name>
    <name evidence="1" type="ORF">Y032_0010g880</name>
</gene>
<dbReference type="Proteomes" id="UP000024635">
    <property type="component" value="Unassembled WGS sequence"/>
</dbReference>
<evidence type="ECO:0000313" key="1">
    <source>
        <dbReference type="EMBL" id="EYC26633.1"/>
    </source>
</evidence>
<sequence>MPVILLQRLEELKFKRKEDIMFQEIKRQLIRHNRQAKKRKEGDVLSTTINYYFHDGLSEGGTFIELCQILLAAQN</sequence>
<dbReference type="EMBL" id="JARK01001346">
    <property type="protein sequence ID" value="EYC26633.1"/>
    <property type="molecule type" value="Genomic_DNA"/>
</dbReference>
<reference evidence="2" key="1">
    <citation type="journal article" date="2015" name="Nat. Genet.">
        <title>The genome and transcriptome of the zoonotic hookworm Ancylostoma ceylanicum identify infection-specific gene families.</title>
        <authorList>
            <person name="Schwarz E.M."/>
            <person name="Hu Y."/>
            <person name="Antoshechkin I."/>
            <person name="Miller M.M."/>
            <person name="Sternberg P.W."/>
            <person name="Aroian R.V."/>
        </authorList>
    </citation>
    <scope>NUCLEOTIDE SEQUENCE</scope>
    <source>
        <strain evidence="2">HY135</strain>
    </source>
</reference>
<protein>
    <submittedName>
        <fullName evidence="1">Uncharacterized protein</fullName>
    </submittedName>
</protein>
<name>A0A016VIR2_9BILA</name>
<accession>A0A016VIR2</accession>
<comment type="caution">
    <text evidence="1">The sequence shown here is derived from an EMBL/GenBank/DDBJ whole genome shotgun (WGS) entry which is preliminary data.</text>
</comment>
<keyword evidence="2" id="KW-1185">Reference proteome</keyword>
<evidence type="ECO:0000313" key="2">
    <source>
        <dbReference type="Proteomes" id="UP000024635"/>
    </source>
</evidence>
<organism evidence="1 2">
    <name type="scientific">Ancylostoma ceylanicum</name>
    <dbReference type="NCBI Taxonomy" id="53326"/>
    <lineage>
        <taxon>Eukaryota</taxon>
        <taxon>Metazoa</taxon>
        <taxon>Ecdysozoa</taxon>
        <taxon>Nematoda</taxon>
        <taxon>Chromadorea</taxon>
        <taxon>Rhabditida</taxon>
        <taxon>Rhabditina</taxon>
        <taxon>Rhabditomorpha</taxon>
        <taxon>Strongyloidea</taxon>
        <taxon>Ancylostomatidae</taxon>
        <taxon>Ancylostomatinae</taxon>
        <taxon>Ancylostoma</taxon>
    </lineage>
</organism>
<dbReference type="AlphaFoldDB" id="A0A016VIR2"/>